<reference evidence="1" key="1">
    <citation type="submission" date="2021-01" db="EMBL/GenBank/DDBJ databases">
        <authorList>
            <person name="Kaushik A."/>
        </authorList>
    </citation>
    <scope>NUCLEOTIDE SEQUENCE</scope>
    <source>
        <strain evidence="1">AG2-2IIIB</strain>
    </source>
</reference>
<accession>A0A8H3GPJ1</accession>
<comment type="caution">
    <text evidence="1">The sequence shown here is derived from an EMBL/GenBank/DDBJ whole genome shotgun (WGS) entry which is preliminary data.</text>
</comment>
<evidence type="ECO:0000313" key="2">
    <source>
        <dbReference type="Proteomes" id="UP000663843"/>
    </source>
</evidence>
<name>A0A8H3GPJ1_9AGAM</name>
<evidence type="ECO:0000313" key="1">
    <source>
        <dbReference type="EMBL" id="CAE6459718.1"/>
    </source>
</evidence>
<gene>
    <name evidence="1" type="ORF">RDB_LOCUS95138</name>
</gene>
<proteinExistence type="predicted"/>
<dbReference type="EMBL" id="CAJMWT010002977">
    <property type="protein sequence ID" value="CAE6459718.1"/>
    <property type="molecule type" value="Genomic_DNA"/>
</dbReference>
<sequence length="76" mass="8908">MSYPDVDLEQSNRIRIVGNDTKTVVYTGFEAPVESTLPYMTLSRVQPPRPSRWYTHSDYLIQWSGESFLSLYQLEF</sequence>
<dbReference type="Proteomes" id="UP000663843">
    <property type="component" value="Unassembled WGS sequence"/>
</dbReference>
<organism evidence="1 2">
    <name type="scientific">Rhizoctonia solani</name>
    <dbReference type="NCBI Taxonomy" id="456999"/>
    <lineage>
        <taxon>Eukaryota</taxon>
        <taxon>Fungi</taxon>
        <taxon>Dikarya</taxon>
        <taxon>Basidiomycota</taxon>
        <taxon>Agaricomycotina</taxon>
        <taxon>Agaricomycetes</taxon>
        <taxon>Cantharellales</taxon>
        <taxon>Ceratobasidiaceae</taxon>
        <taxon>Rhizoctonia</taxon>
    </lineage>
</organism>
<dbReference type="AlphaFoldDB" id="A0A8H3GPJ1"/>
<protein>
    <submittedName>
        <fullName evidence="1">Uncharacterized protein</fullName>
    </submittedName>
</protein>